<accession>A0ABQ5I311</accession>
<evidence type="ECO:0000256" key="1">
    <source>
        <dbReference type="SAM" id="MobiDB-lite"/>
    </source>
</evidence>
<gene>
    <name evidence="2" type="ORF">Tco_1090021</name>
</gene>
<evidence type="ECO:0000313" key="3">
    <source>
        <dbReference type="Proteomes" id="UP001151760"/>
    </source>
</evidence>
<sequence>MLKSRFLDSGGGGGKKQKSNINVTIGSSSDSDFPSLSEVVVTKATVVPSGTPDKTSAPGNAGNPNEVGRESVMKEILASYANKLSPTSLTKANLQKLDATMLNDADYDACFSCRGMGCFDSMLRDGPWMIRGVLIFINKWSPSVSLLQEDLSHVPVLVKFHDVQLAAYTSDGRRSYARILIKIDARNDFSNNLVMVFPNLEGTRYTKETIRVEYEWKPPRCSKDGSSEADDEGFVEVKKKKSGGNGTFSLSNSFEALNFEILVSKEVEMGNNASTSDYSGDQDSKDEIESVDNEMASYVASKPSGVGYGTKSLLEKWRETYVNDDYDPYNDDIYEGLNIHDNIQSICDNLDIKVRGRMKK</sequence>
<dbReference type="EMBL" id="BQNB010020301">
    <property type="protein sequence ID" value="GJT94503.1"/>
    <property type="molecule type" value="Genomic_DNA"/>
</dbReference>
<keyword evidence="3" id="KW-1185">Reference proteome</keyword>
<evidence type="ECO:0000313" key="2">
    <source>
        <dbReference type="EMBL" id="GJT94503.1"/>
    </source>
</evidence>
<reference evidence="2" key="2">
    <citation type="submission" date="2022-01" db="EMBL/GenBank/DDBJ databases">
        <authorList>
            <person name="Yamashiro T."/>
            <person name="Shiraishi A."/>
            <person name="Satake H."/>
            <person name="Nakayama K."/>
        </authorList>
    </citation>
    <scope>NUCLEOTIDE SEQUENCE</scope>
</reference>
<organism evidence="2 3">
    <name type="scientific">Tanacetum coccineum</name>
    <dbReference type="NCBI Taxonomy" id="301880"/>
    <lineage>
        <taxon>Eukaryota</taxon>
        <taxon>Viridiplantae</taxon>
        <taxon>Streptophyta</taxon>
        <taxon>Embryophyta</taxon>
        <taxon>Tracheophyta</taxon>
        <taxon>Spermatophyta</taxon>
        <taxon>Magnoliopsida</taxon>
        <taxon>eudicotyledons</taxon>
        <taxon>Gunneridae</taxon>
        <taxon>Pentapetalae</taxon>
        <taxon>asterids</taxon>
        <taxon>campanulids</taxon>
        <taxon>Asterales</taxon>
        <taxon>Asteraceae</taxon>
        <taxon>Asteroideae</taxon>
        <taxon>Anthemideae</taxon>
        <taxon>Anthemidinae</taxon>
        <taxon>Tanacetum</taxon>
    </lineage>
</organism>
<protein>
    <submittedName>
        <fullName evidence="2">Ribonuclease H-like domain-containing protein</fullName>
    </submittedName>
</protein>
<dbReference type="PANTHER" id="PTHR31286">
    <property type="entry name" value="GLYCINE-RICH CELL WALL STRUCTURAL PROTEIN 1.8-LIKE"/>
    <property type="match status" value="1"/>
</dbReference>
<comment type="caution">
    <text evidence="2">The sequence shown here is derived from an EMBL/GenBank/DDBJ whole genome shotgun (WGS) entry which is preliminary data.</text>
</comment>
<feature type="region of interest" description="Disordered" evidence="1">
    <location>
        <begin position="1"/>
        <end position="34"/>
    </location>
</feature>
<feature type="region of interest" description="Disordered" evidence="1">
    <location>
        <begin position="47"/>
        <end position="67"/>
    </location>
</feature>
<reference evidence="2" key="1">
    <citation type="journal article" date="2022" name="Int. J. Mol. Sci.">
        <title>Draft Genome of Tanacetum Coccineum: Genomic Comparison of Closely Related Tanacetum-Family Plants.</title>
        <authorList>
            <person name="Yamashiro T."/>
            <person name="Shiraishi A."/>
            <person name="Nakayama K."/>
            <person name="Satake H."/>
        </authorList>
    </citation>
    <scope>NUCLEOTIDE SEQUENCE</scope>
</reference>
<dbReference type="InterPro" id="IPR040256">
    <property type="entry name" value="At4g02000-like"/>
</dbReference>
<name>A0ABQ5I311_9ASTR</name>
<dbReference type="Proteomes" id="UP001151760">
    <property type="component" value="Unassembled WGS sequence"/>
</dbReference>
<proteinExistence type="predicted"/>
<dbReference type="PANTHER" id="PTHR31286:SF99">
    <property type="entry name" value="DUF4283 DOMAIN-CONTAINING PROTEIN"/>
    <property type="match status" value="1"/>
</dbReference>